<name>A0A840IEE5_9ACTN</name>
<gene>
    <name evidence="2" type="ORF">BDZ31_002771</name>
</gene>
<sequence>MARRRRAPRRRAARRKAASRPSRNRGGWTEAHVHRLFWRAGFGATAAEARRWARRGRAATLDWIVDGPPGGTRLTGPAPRVDGRPLDPVNEWGHDVLWWLDRMVRGNRPLVEKMTLFWHDHFATAEQDTPLMLAQNRLFRRHALGAFRPLLRDVTRDPAMQLWLSLADSTKEHPNENYARELMELFTLGRGYTERDVREASRALTGFRSKWGRNGLEWIRYDSERHDGGVKQILGRQGRFGVDDVLDLVCDHPRHAPFLVEKLWRFFVATPPSAATVRGLARTYRRSGLRIKPVVRQILEHPALYRDLGDGDLVKWPVVYVAGALRTTGTPITHDYPVWLLPSMGQQLFRPPSVAGWDWGAEWMSSNAMRQRFAFANYLVAYGSPRVRKGAYKATLPPQRAVELAIAAVGSPPVSAQTRRALTRLARRWFDDIPRSWRAEADWRAESLQQTLRHLLIARPEAQLC</sequence>
<dbReference type="AlphaFoldDB" id="A0A840IEE5"/>
<evidence type="ECO:0000256" key="1">
    <source>
        <dbReference type="SAM" id="MobiDB-lite"/>
    </source>
</evidence>
<accession>A0A840IEE5</accession>
<reference evidence="2 3" key="1">
    <citation type="submission" date="2020-08" db="EMBL/GenBank/DDBJ databases">
        <title>Genomic Encyclopedia of Archaeal and Bacterial Type Strains, Phase II (KMG-II): from individual species to whole genera.</title>
        <authorList>
            <person name="Goeker M."/>
        </authorList>
    </citation>
    <scope>NUCLEOTIDE SEQUENCE [LARGE SCALE GENOMIC DNA]</scope>
    <source>
        <strain evidence="2 3">DSM 23288</strain>
    </source>
</reference>
<dbReference type="InterPro" id="IPR014917">
    <property type="entry name" value="DUF1800"/>
</dbReference>
<keyword evidence="3" id="KW-1185">Reference proteome</keyword>
<protein>
    <submittedName>
        <fullName evidence="2">Uncharacterized protein (DUF1800 family)</fullName>
    </submittedName>
</protein>
<evidence type="ECO:0000313" key="3">
    <source>
        <dbReference type="Proteomes" id="UP000585272"/>
    </source>
</evidence>
<organism evidence="2 3">
    <name type="scientific">Conexibacter arvalis</name>
    <dbReference type="NCBI Taxonomy" id="912552"/>
    <lineage>
        <taxon>Bacteria</taxon>
        <taxon>Bacillati</taxon>
        <taxon>Actinomycetota</taxon>
        <taxon>Thermoleophilia</taxon>
        <taxon>Solirubrobacterales</taxon>
        <taxon>Conexibacteraceae</taxon>
        <taxon>Conexibacter</taxon>
    </lineage>
</organism>
<dbReference type="Pfam" id="PF08811">
    <property type="entry name" value="DUF1800"/>
    <property type="match status" value="1"/>
</dbReference>
<dbReference type="RefSeq" id="WP_183342909.1">
    <property type="nucleotide sequence ID" value="NZ_JACHNU010000003.1"/>
</dbReference>
<feature type="region of interest" description="Disordered" evidence="1">
    <location>
        <begin position="1"/>
        <end position="26"/>
    </location>
</feature>
<comment type="caution">
    <text evidence="2">The sequence shown here is derived from an EMBL/GenBank/DDBJ whole genome shotgun (WGS) entry which is preliminary data.</text>
</comment>
<feature type="compositionally biased region" description="Basic residues" evidence="1">
    <location>
        <begin position="1"/>
        <end position="18"/>
    </location>
</feature>
<dbReference type="EMBL" id="JACHNU010000003">
    <property type="protein sequence ID" value="MBB4663182.1"/>
    <property type="molecule type" value="Genomic_DNA"/>
</dbReference>
<proteinExistence type="predicted"/>
<dbReference type="Proteomes" id="UP000585272">
    <property type="component" value="Unassembled WGS sequence"/>
</dbReference>
<evidence type="ECO:0000313" key="2">
    <source>
        <dbReference type="EMBL" id="MBB4663182.1"/>
    </source>
</evidence>